<dbReference type="InterPro" id="IPR006311">
    <property type="entry name" value="TAT_signal"/>
</dbReference>
<dbReference type="Gene3D" id="3.20.20.150">
    <property type="entry name" value="Divalent-metal-dependent TIM barrel enzymes"/>
    <property type="match status" value="1"/>
</dbReference>
<dbReference type="SUPFAM" id="SSF51658">
    <property type="entry name" value="Xylose isomerase-like"/>
    <property type="match status" value="1"/>
</dbReference>
<sequence length="287" mass="32080">MSYDRRKFLQTSGMFAAGALLANKQLFAANSNALKNYGLQLWTVKEDMAKDAKGTLQKIASYGYNQIESFEGAHGMFWGMSPADFKKYMDDLGMKIISSHCNIGADFEKKAADAAAIGMKYLICPYKGPQKTIGDFKKIADEFNAKGEICKKNGIRFAYHNHGYSFQQLEGQMPQNVMMDNTNPDTVDFEMDIYWVITGGADPVKYLQQYKNRFRLCHVKDREKGAAAGEGEASCILGEGSIDYPSLLNTAKKCGMEYYIVEQEKFTNTTQLLSSQADAKYMAGLKL</sequence>
<dbReference type="AlphaFoldDB" id="A0A8J8FDG7"/>
<name>A0A8J8FDG7_9BACT</name>
<evidence type="ECO:0000313" key="4">
    <source>
        <dbReference type="Proteomes" id="UP000598971"/>
    </source>
</evidence>
<dbReference type="Pfam" id="PF01261">
    <property type="entry name" value="AP_endonuc_2"/>
    <property type="match status" value="1"/>
</dbReference>
<dbReference type="PANTHER" id="PTHR12110:SF41">
    <property type="entry name" value="INOSOSE DEHYDRATASE"/>
    <property type="match status" value="1"/>
</dbReference>
<reference evidence="3" key="1">
    <citation type="submission" date="2019-10" db="EMBL/GenBank/DDBJ databases">
        <title>Draft genome sequence of Panacibacter sp. KCS-6.</title>
        <authorList>
            <person name="Yim K.J."/>
        </authorList>
    </citation>
    <scope>NUCLEOTIDE SEQUENCE</scope>
    <source>
        <strain evidence="3">KCS-6</strain>
    </source>
</reference>
<evidence type="ECO:0000256" key="1">
    <source>
        <dbReference type="SAM" id="SignalP"/>
    </source>
</evidence>
<feature type="signal peptide" evidence="1">
    <location>
        <begin position="1"/>
        <end position="28"/>
    </location>
</feature>
<dbReference type="RefSeq" id="WP_171607962.1">
    <property type="nucleotide sequence ID" value="NZ_WHPF01000007.1"/>
</dbReference>
<organism evidence="3 4">
    <name type="scientific">Limnovirga soli</name>
    <dbReference type="NCBI Taxonomy" id="2656915"/>
    <lineage>
        <taxon>Bacteria</taxon>
        <taxon>Pseudomonadati</taxon>
        <taxon>Bacteroidota</taxon>
        <taxon>Chitinophagia</taxon>
        <taxon>Chitinophagales</taxon>
        <taxon>Chitinophagaceae</taxon>
        <taxon>Limnovirga</taxon>
    </lineage>
</organism>
<accession>A0A8J8FDG7</accession>
<dbReference type="Proteomes" id="UP000598971">
    <property type="component" value="Unassembled WGS sequence"/>
</dbReference>
<feature type="chain" id="PRO_5035260012" evidence="1">
    <location>
        <begin position="29"/>
        <end position="287"/>
    </location>
</feature>
<proteinExistence type="predicted"/>
<dbReference type="InterPro" id="IPR036237">
    <property type="entry name" value="Xyl_isomerase-like_sf"/>
</dbReference>
<dbReference type="EMBL" id="WHPF01000007">
    <property type="protein sequence ID" value="NNV56021.1"/>
    <property type="molecule type" value="Genomic_DNA"/>
</dbReference>
<gene>
    <name evidence="3" type="ORF">GD597_11165</name>
</gene>
<feature type="domain" description="Xylose isomerase-like TIM barrel" evidence="2">
    <location>
        <begin position="56"/>
        <end position="267"/>
    </location>
</feature>
<dbReference type="PANTHER" id="PTHR12110">
    <property type="entry name" value="HYDROXYPYRUVATE ISOMERASE"/>
    <property type="match status" value="1"/>
</dbReference>
<evidence type="ECO:0000259" key="2">
    <source>
        <dbReference type="Pfam" id="PF01261"/>
    </source>
</evidence>
<dbReference type="PROSITE" id="PS51318">
    <property type="entry name" value="TAT"/>
    <property type="match status" value="1"/>
</dbReference>
<protein>
    <submittedName>
        <fullName evidence="3">TIM barrel protein</fullName>
    </submittedName>
</protein>
<dbReference type="InterPro" id="IPR050312">
    <property type="entry name" value="IolE/XylAMocC-like"/>
</dbReference>
<keyword evidence="4" id="KW-1185">Reference proteome</keyword>
<evidence type="ECO:0000313" key="3">
    <source>
        <dbReference type="EMBL" id="NNV56021.1"/>
    </source>
</evidence>
<keyword evidence="1" id="KW-0732">Signal</keyword>
<dbReference type="InterPro" id="IPR013022">
    <property type="entry name" value="Xyl_isomerase-like_TIM-brl"/>
</dbReference>
<comment type="caution">
    <text evidence="3">The sequence shown here is derived from an EMBL/GenBank/DDBJ whole genome shotgun (WGS) entry which is preliminary data.</text>
</comment>